<keyword evidence="1" id="KW-0472">Membrane</keyword>
<sequence>MRSSPFSSPETASCLRCSSPPHRHRRSRPSETALCMLTLVAAFTVLHDLLDATTYSTQQATADVVALNTTFVQWATLNDGTNLVLSQPMVPPNASDPWTVVDWTRPCTNGSWGSAKCTWLRATGTFLVTHVSFVPFAAIAMKLPHAASQYLWLVSIYSLSCSFLPLTHPLVFESARGGSWIGRLFLFVRGLTAILVLSTSPVAFATYVTYVVNDFLLPVSKPLSSTYAPLSSVLTWLAVVVVEFSSPYKSQATIDTQCTILSFSRGVECTHGQIHIGSFERVLLLMGIAIASIAPAYLGALVVRHCAKSSYATIVLPSFHFTSASETSKRGSWFPTLASDHPHAATIEVEPATEYVATQRRSSVRVKLTPPKQRASRLQWVELVGLGYMGGAVVSSFIYLFASQAYFANDFLWRGFGDTYTNAFLANWFNVYLQLVHGPAQILLDLTTYGASTLRPTT</sequence>
<dbReference type="EMBL" id="CAADRA010001491">
    <property type="protein sequence ID" value="VFT82091.1"/>
    <property type="molecule type" value="Genomic_DNA"/>
</dbReference>
<gene>
    <name evidence="3" type="primary">Aste57867_5007</name>
    <name evidence="2" type="ORF">As57867_004994</name>
    <name evidence="3" type="ORF">ASTE57867_5007</name>
</gene>
<dbReference type="EMBL" id="VJMH01001490">
    <property type="protein sequence ID" value="KAF0711871.1"/>
    <property type="molecule type" value="Genomic_DNA"/>
</dbReference>
<feature type="transmembrane region" description="Helical" evidence="1">
    <location>
        <begin position="282"/>
        <end position="303"/>
    </location>
</feature>
<feature type="transmembrane region" description="Helical" evidence="1">
    <location>
        <begin position="380"/>
        <end position="402"/>
    </location>
</feature>
<reference evidence="3 4" key="1">
    <citation type="submission" date="2019-03" db="EMBL/GenBank/DDBJ databases">
        <authorList>
            <person name="Gaulin E."/>
            <person name="Dumas B."/>
        </authorList>
    </citation>
    <scope>NUCLEOTIDE SEQUENCE [LARGE SCALE GENOMIC DNA]</scope>
    <source>
        <strain evidence="3">CBS 568.67</strain>
    </source>
</reference>
<evidence type="ECO:0000313" key="3">
    <source>
        <dbReference type="EMBL" id="VFT82091.1"/>
    </source>
</evidence>
<proteinExistence type="predicted"/>
<dbReference type="Proteomes" id="UP000332933">
    <property type="component" value="Unassembled WGS sequence"/>
</dbReference>
<protein>
    <submittedName>
        <fullName evidence="3">Aste57867_5007 protein</fullName>
    </submittedName>
</protein>
<dbReference type="AlphaFoldDB" id="A0A485KDY1"/>
<name>A0A485KDY1_9STRA</name>
<feature type="transmembrane region" description="Helical" evidence="1">
    <location>
        <begin position="150"/>
        <end position="172"/>
    </location>
</feature>
<evidence type="ECO:0000256" key="1">
    <source>
        <dbReference type="SAM" id="Phobius"/>
    </source>
</evidence>
<keyword evidence="4" id="KW-1185">Reference proteome</keyword>
<evidence type="ECO:0000313" key="4">
    <source>
        <dbReference type="Proteomes" id="UP000332933"/>
    </source>
</evidence>
<feature type="transmembrane region" description="Helical" evidence="1">
    <location>
        <begin position="184"/>
        <end position="207"/>
    </location>
</feature>
<accession>A0A485KDY1</accession>
<keyword evidence="1" id="KW-1133">Transmembrane helix</keyword>
<evidence type="ECO:0000313" key="2">
    <source>
        <dbReference type="EMBL" id="KAF0711871.1"/>
    </source>
</evidence>
<organism evidence="3 4">
    <name type="scientific">Aphanomyces stellatus</name>
    <dbReference type="NCBI Taxonomy" id="120398"/>
    <lineage>
        <taxon>Eukaryota</taxon>
        <taxon>Sar</taxon>
        <taxon>Stramenopiles</taxon>
        <taxon>Oomycota</taxon>
        <taxon>Saprolegniomycetes</taxon>
        <taxon>Saprolegniales</taxon>
        <taxon>Verrucalvaceae</taxon>
        <taxon>Aphanomyces</taxon>
    </lineage>
</organism>
<reference evidence="2" key="2">
    <citation type="submission" date="2019-06" db="EMBL/GenBank/DDBJ databases">
        <title>Genomics analysis of Aphanomyces spp. identifies a new class of oomycete effector associated with host adaptation.</title>
        <authorList>
            <person name="Gaulin E."/>
        </authorList>
    </citation>
    <scope>NUCLEOTIDE SEQUENCE</scope>
    <source>
        <strain evidence="2">CBS 578.67</strain>
    </source>
</reference>
<keyword evidence="1" id="KW-0812">Transmembrane</keyword>